<dbReference type="EMBL" id="CM047906">
    <property type="protein sequence ID" value="KAJ0087505.1"/>
    <property type="molecule type" value="Genomic_DNA"/>
</dbReference>
<comment type="caution">
    <text evidence="1">The sequence shown here is derived from an EMBL/GenBank/DDBJ whole genome shotgun (WGS) entry which is preliminary data.</text>
</comment>
<gene>
    <name evidence="1" type="ORF">Patl1_08916</name>
</gene>
<evidence type="ECO:0000313" key="2">
    <source>
        <dbReference type="Proteomes" id="UP001164250"/>
    </source>
</evidence>
<dbReference type="Proteomes" id="UP001164250">
    <property type="component" value="Chromosome 10"/>
</dbReference>
<keyword evidence="2" id="KW-1185">Reference proteome</keyword>
<name>A0ACC1ALE0_9ROSI</name>
<sequence length="128" mass="14996">MADLYGTTPRTSAHEPEEKSPYFSTNLSTILQHHLLLVYCLNRRIATDLAERLTRRFLTPLHQLLSISLTLWFLLWILIPMTARRVWRHRRCHQTAEVEIKRRPPKGAGPRKFIICPKRGEGVGLMRK</sequence>
<evidence type="ECO:0000313" key="1">
    <source>
        <dbReference type="EMBL" id="KAJ0087505.1"/>
    </source>
</evidence>
<protein>
    <submittedName>
        <fullName evidence="1">Uncharacterized protein</fullName>
    </submittedName>
</protein>
<proteinExistence type="predicted"/>
<accession>A0ACC1ALE0</accession>
<reference evidence="2" key="1">
    <citation type="journal article" date="2023" name="G3 (Bethesda)">
        <title>Genome assembly and association tests identify interacting loci associated with vigor, precocity, and sex in interspecific pistachio rootstocks.</title>
        <authorList>
            <person name="Palmer W."/>
            <person name="Jacygrad E."/>
            <person name="Sagayaradj S."/>
            <person name="Cavanaugh K."/>
            <person name="Han R."/>
            <person name="Bertier L."/>
            <person name="Beede B."/>
            <person name="Kafkas S."/>
            <person name="Golino D."/>
            <person name="Preece J."/>
            <person name="Michelmore R."/>
        </authorList>
    </citation>
    <scope>NUCLEOTIDE SEQUENCE [LARGE SCALE GENOMIC DNA]</scope>
</reference>
<organism evidence="1 2">
    <name type="scientific">Pistacia atlantica</name>
    <dbReference type="NCBI Taxonomy" id="434234"/>
    <lineage>
        <taxon>Eukaryota</taxon>
        <taxon>Viridiplantae</taxon>
        <taxon>Streptophyta</taxon>
        <taxon>Embryophyta</taxon>
        <taxon>Tracheophyta</taxon>
        <taxon>Spermatophyta</taxon>
        <taxon>Magnoliopsida</taxon>
        <taxon>eudicotyledons</taxon>
        <taxon>Gunneridae</taxon>
        <taxon>Pentapetalae</taxon>
        <taxon>rosids</taxon>
        <taxon>malvids</taxon>
        <taxon>Sapindales</taxon>
        <taxon>Anacardiaceae</taxon>
        <taxon>Pistacia</taxon>
    </lineage>
</organism>